<organism evidence="4 5">
    <name type="scientific">Salix suchowensis</name>
    <dbReference type="NCBI Taxonomy" id="1278906"/>
    <lineage>
        <taxon>Eukaryota</taxon>
        <taxon>Viridiplantae</taxon>
        <taxon>Streptophyta</taxon>
        <taxon>Embryophyta</taxon>
        <taxon>Tracheophyta</taxon>
        <taxon>Spermatophyta</taxon>
        <taxon>Magnoliopsida</taxon>
        <taxon>eudicotyledons</taxon>
        <taxon>Gunneridae</taxon>
        <taxon>Pentapetalae</taxon>
        <taxon>rosids</taxon>
        <taxon>fabids</taxon>
        <taxon>Malpighiales</taxon>
        <taxon>Salicaceae</taxon>
        <taxon>Saliceae</taxon>
        <taxon>Salix</taxon>
    </lineage>
</organism>
<dbReference type="Gene3D" id="1.25.40.10">
    <property type="entry name" value="Tetratricopeptide repeat domain"/>
    <property type="match status" value="1"/>
</dbReference>
<evidence type="ECO:0000313" key="5">
    <source>
        <dbReference type="Proteomes" id="UP001141253"/>
    </source>
</evidence>
<evidence type="ECO:0000256" key="3">
    <source>
        <dbReference type="PROSITE-ProRule" id="PRU00708"/>
    </source>
</evidence>
<feature type="repeat" description="PPR" evidence="3">
    <location>
        <begin position="144"/>
        <end position="178"/>
    </location>
</feature>
<dbReference type="InterPro" id="IPR002885">
    <property type="entry name" value="PPR_rpt"/>
</dbReference>
<name>A0ABQ9A230_9ROSI</name>
<gene>
    <name evidence="4" type="ORF">OIU77_011844</name>
</gene>
<dbReference type="PANTHER" id="PTHR47938">
    <property type="entry name" value="RESPIRATORY COMPLEX I CHAPERONE (CIA84), PUTATIVE (AFU_ORTHOLOGUE AFUA_2G06020)-RELATED"/>
    <property type="match status" value="1"/>
</dbReference>
<proteinExistence type="inferred from homology"/>
<keyword evidence="5" id="KW-1185">Reference proteome</keyword>
<dbReference type="PROSITE" id="PS51375">
    <property type="entry name" value="PPR"/>
    <property type="match status" value="1"/>
</dbReference>
<reference evidence="4" key="2">
    <citation type="journal article" date="2023" name="Int. J. Mol. Sci.">
        <title>De Novo Assembly and Annotation of 11 Diverse Shrub Willow (Salix) Genomes Reveals Novel Gene Organization in Sex-Linked Regions.</title>
        <authorList>
            <person name="Hyden B."/>
            <person name="Feng K."/>
            <person name="Yates T.B."/>
            <person name="Jawdy S."/>
            <person name="Cereghino C."/>
            <person name="Smart L.B."/>
            <person name="Muchero W."/>
        </authorList>
    </citation>
    <scope>NUCLEOTIDE SEQUENCE</scope>
    <source>
        <tissue evidence="4">Shoot tip</tissue>
    </source>
</reference>
<accession>A0ABQ9A230</accession>
<dbReference type="InterPro" id="IPR011990">
    <property type="entry name" value="TPR-like_helical_dom_sf"/>
</dbReference>
<dbReference type="PANTHER" id="PTHR47938:SF35">
    <property type="entry name" value="PENTATRICOPEPTIDE REPEAT-CONTAINING PROTEIN 4, MITOCHONDRIAL-RELATED"/>
    <property type="match status" value="1"/>
</dbReference>
<comment type="similarity">
    <text evidence="1">Belongs to the PPR family. P subfamily.</text>
</comment>
<reference evidence="4" key="1">
    <citation type="submission" date="2022-10" db="EMBL/GenBank/DDBJ databases">
        <authorList>
            <person name="Hyden B.L."/>
            <person name="Feng K."/>
            <person name="Yates T."/>
            <person name="Jawdy S."/>
            <person name="Smart L.B."/>
            <person name="Muchero W."/>
        </authorList>
    </citation>
    <scope>NUCLEOTIDE SEQUENCE</scope>
    <source>
        <tissue evidence="4">Shoot tip</tissue>
    </source>
</reference>
<evidence type="ECO:0000256" key="2">
    <source>
        <dbReference type="ARBA" id="ARBA00022737"/>
    </source>
</evidence>
<dbReference type="Proteomes" id="UP001141253">
    <property type="component" value="Chromosome 8"/>
</dbReference>
<evidence type="ECO:0000313" key="4">
    <source>
        <dbReference type="EMBL" id="KAJ6321839.1"/>
    </source>
</evidence>
<protein>
    <recommendedName>
        <fullName evidence="6">Pentatricopeptide repeat-containing protein</fullName>
    </recommendedName>
</protein>
<evidence type="ECO:0008006" key="6">
    <source>
        <dbReference type="Google" id="ProtNLM"/>
    </source>
</evidence>
<keyword evidence="2" id="KW-0677">Repeat</keyword>
<sequence length="220" mass="25123">MLIEFEIIMGSSSFSNCNHNNHNMEKALDQLGLELITDLFLEVLISRKKIVFRFFMRAGHQDNYSQEPCACNEMIGILTSTKYKKQQFRIVCGMFDCLKRNNKKVVPAEVLLTILRNYTEKYLIDLIKDADVLFKTVKNKVMPGANTYNVLFFRCCRVRNPTREMKVLKEMIQLGLPPCSFTCITSIVTLCRAGAVTKAADLSVFMRTKDSTMSSLTAKT</sequence>
<comment type="caution">
    <text evidence="4">The sequence shown here is derived from an EMBL/GenBank/DDBJ whole genome shotgun (WGS) entry which is preliminary data.</text>
</comment>
<evidence type="ECO:0000256" key="1">
    <source>
        <dbReference type="ARBA" id="ARBA00007626"/>
    </source>
</evidence>
<dbReference type="EMBL" id="JAPFFI010000023">
    <property type="protein sequence ID" value="KAJ6321839.1"/>
    <property type="molecule type" value="Genomic_DNA"/>
</dbReference>